<feature type="compositionally biased region" description="Low complexity" evidence="2">
    <location>
        <begin position="737"/>
        <end position="754"/>
    </location>
</feature>
<organism evidence="4 5">
    <name type="scientific">Benzoatithermus flavus</name>
    <dbReference type="NCBI Taxonomy" id="3108223"/>
    <lineage>
        <taxon>Bacteria</taxon>
        <taxon>Pseudomonadati</taxon>
        <taxon>Pseudomonadota</taxon>
        <taxon>Alphaproteobacteria</taxon>
        <taxon>Geminicoccales</taxon>
        <taxon>Geminicoccaceae</taxon>
        <taxon>Benzoatithermus</taxon>
    </lineage>
</organism>
<comment type="caution">
    <text evidence="4">The sequence shown here is derived from an EMBL/GenBank/DDBJ whole genome shotgun (WGS) entry which is preliminary data.</text>
</comment>
<keyword evidence="3" id="KW-0472">Membrane</keyword>
<name>A0ABU8XQA2_9PROT</name>
<evidence type="ECO:0000313" key="5">
    <source>
        <dbReference type="Proteomes" id="UP001375743"/>
    </source>
</evidence>
<feature type="transmembrane region" description="Helical" evidence="3">
    <location>
        <begin position="37"/>
        <end position="55"/>
    </location>
</feature>
<feature type="transmembrane region" description="Helical" evidence="3">
    <location>
        <begin position="61"/>
        <end position="79"/>
    </location>
</feature>
<feature type="coiled-coil region" evidence="1">
    <location>
        <begin position="489"/>
        <end position="540"/>
    </location>
</feature>
<feature type="region of interest" description="Disordered" evidence="2">
    <location>
        <begin position="634"/>
        <end position="677"/>
    </location>
</feature>
<keyword evidence="3" id="KW-0812">Transmembrane</keyword>
<dbReference type="EMBL" id="JBBLZC010000004">
    <property type="protein sequence ID" value="MEK0082590.1"/>
    <property type="molecule type" value="Genomic_DNA"/>
</dbReference>
<accession>A0ABU8XQA2</accession>
<feature type="compositionally biased region" description="Low complexity" evidence="2">
    <location>
        <begin position="639"/>
        <end position="676"/>
    </location>
</feature>
<evidence type="ECO:0000256" key="3">
    <source>
        <dbReference type="SAM" id="Phobius"/>
    </source>
</evidence>
<reference evidence="4 5" key="1">
    <citation type="submission" date="2024-01" db="EMBL/GenBank/DDBJ databases">
        <title>Multi-omics insights into the function and evolution of sodium benzoate biodegradation pathways in Benzoatithermus flavus gen. nov., sp. nov. from hot spring.</title>
        <authorList>
            <person name="Hu C.-J."/>
            <person name="Li W.-J."/>
        </authorList>
    </citation>
    <scope>NUCLEOTIDE SEQUENCE [LARGE SCALE GENOMIC DNA]</scope>
    <source>
        <strain evidence="4 5">SYSU G07066</strain>
    </source>
</reference>
<dbReference type="NCBIfam" id="TIGR02302">
    <property type="entry name" value="aProt_lowcomp"/>
    <property type="match status" value="1"/>
</dbReference>
<feature type="compositionally biased region" description="Basic and acidic residues" evidence="2">
    <location>
        <begin position="767"/>
        <end position="782"/>
    </location>
</feature>
<feature type="transmembrane region" description="Helical" evidence="3">
    <location>
        <begin position="154"/>
        <end position="171"/>
    </location>
</feature>
<sequence>MTSGTDPRQTRSFRFLLLLARLVVTFERLWPGLWPGLAVVGVFVVLSLFGLWLHLPLALHLPLLGLFAAALAWTLWRTVRLLSLASRDAGLARLETDSGTKHQPLRALADTLPESFSDPATRRLWALHRERLIASLRRLRLAPPRSDLPRRDPWALRAALLLVLVVALVHARDDIGPRLTSAFTFTGRSAAATLPPIVDLWITPPAYTRKPPLVSEQTRGQASLTVPAGSEARVQVHHLPTEATAQLVFGDGRTPFTALGPGSGEAKLMLGTDGLLGVVDGAGREIARWSVDAVPDAAPSVRFAGTPKATHRGVLKIDLEAEDDHGVAELALLLAPVGREGEVERLLLLKPGSQPPKLEIGTYQDLTPHPLAGLPVKLQLEAVDAIGQKGRSEPLEIVLPAREFRHPLAKAVIEERRRLAGAPDSAMNVAGRLAALAETRAAQEQPIAVPLTLRSAASRLALNESDAASRRSVIDMLWELALFIEDGSLSVAERKLRDIQQELQKALEEGARDSELERLMEELQKAMDEFLEELARQAMEQGQPPPQDLQPLDQSQVVDRRDLQQMLDRARELLKSGARDAARDMLAQLQEMLENLRAGQQQARRPSQGEQALSDLQKMIQLQQNLLERSFQMNREQGQEGQPQPRGQRGQPQQGLPGQQQRGQGQDPMGQAQAEQEALRRALGELMRRMGEAGMEIPRALGQAEMQMRGARDALGEGEPGVAAEAQTQAVDAMQRAGQAMMEQLQEQMARQQGEGPGGQPQPTGRRGRDPLGRAARNDGGMDTHGVQVPEESDLGRARDVLEELYRRSGDRRRPALELDYYRRLLDRF</sequence>
<evidence type="ECO:0000256" key="2">
    <source>
        <dbReference type="SAM" id="MobiDB-lite"/>
    </source>
</evidence>
<evidence type="ECO:0000256" key="1">
    <source>
        <dbReference type="SAM" id="Coils"/>
    </source>
</evidence>
<gene>
    <name evidence="4" type="ORF">U1T56_05475</name>
</gene>
<keyword evidence="5" id="KW-1185">Reference proteome</keyword>
<dbReference type="InterPro" id="IPR012683">
    <property type="entry name" value="CHP02302_TM"/>
</dbReference>
<dbReference type="RefSeq" id="WP_418158442.1">
    <property type="nucleotide sequence ID" value="NZ_JBBLZC010000004.1"/>
</dbReference>
<feature type="region of interest" description="Disordered" evidence="2">
    <location>
        <begin position="707"/>
        <end position="798"/>
    </location>
</feature>
<proteinExistence type="predicted"/>
<evidence type="ECO:0000313" key="4">
    <source>
        <dbReference type="EMBL" id="MEK0082590.1"/>
    </source>
</evidence>
<dbReference type="Proteomes" id="UP001375743">
    <property type="component" value="Unassembled WGS sequence"/>
</dbReference>
<keyword evidence="1" id="KW-0175">Coiled coil</keyword>
<dbReference type="Pfam" id="PF13779">
    <property type="entry name" value="DUF4175"/>
    <property type="match status" value="1"/>
</dbReference>
<keyword evidence="3" id="KW-1133">Transmembrane helix</keyword>
<protein>
    <submittedName>
        <fullName evidence="4">TIGR02302 family protein</fullName>
    </submittedName>
</protein>